<dbReference type="GO" id="GO:0004553">
    <property type="term" value="F:hydrolase activity, hydrolyzing O-glycosyl compounds"/>
    <property type="evidence" value="ECO:0007669"/>
    <property type="project" value="InterPro"/>
</dbReference>
<dbReference type="PROSITE" id="PS51910">
    <property type="entry name" value="GH18_2"/>
    <property type="match status" value="1"/>
</dbReference>
<feature type="domain" description="GH18" evidence="5">
    <location>
        <begin position="1"/>
        <end position="285"/>
    </location>
</feature>
<evidence type="ECO:0000313" key="6">
    <source>
        <dbReference type="EMBL" id="ABD72558.1"/>
    </source>
</evidence>
<evidence type="ECO:0000256" key="2">
    <source>
        <dbReference type="ARBA" id="ARBA00023295"/>
    </source>
</evidence>
<dbReference type="PROSITE" id="PS01095">
    <property type="entry name" value="GH18_1"/>
    <property type="match status" value="1"/>
</dbReference>
<dbReference type="Pfam" id="PF00704">
    <property type="entry name" value="Glyco_hydro_18"/>
    <property type="match status" value="1"/>
</dbReference>
<feature type="non-terminal residue" evidence="6">
    <location>
        <position position="285"/>
    </location>
</feature>
<dbReference type="Gene3D" id="3.20.20.80">
    <property type="entry name" value="Glycosidases"/>
    <property type="match status" value="1"/>
</dbReference>
<dbReference type="CAZy" id="GH18">
    <property type="family name" value="Glycoside Hydrolase Family 18"/>
</dbReference>
<evidence type="ECO:0000256" key="3">
    <source>
        <dbReference type="RuleBase" id="RU000489"/>
    </source>
</evidence>
<organism evidence="6">
    <name type="scientific">Physarum polycephalum</name>
    <name type="common">Many-headed slime mold</name>
    <name type="synonym">Badhamia polycephala</name>
    <dbReference type="NCBI Taxonomy" id="5791"/>
    <lineage>
        <taxon>Eukaryota</taxon>
        <taxon>Amoebozoa</taxon>
        <taxon>Evosea</taxon>
        <taxon>Eumycetozoa</taxon>
        <taxon>Myxogastria</taxon>
        <taxon>Myxogastromycetidae</taxon>
        <taxon>Physariida</taxon>
        <taxon>Physaraceae</taxon>
        <taxon>Physarum</taxon>
    </lineage>
</organism>
<accession>Q207V7</accession>
<evidence type="ECO:0000256" key="1">
    <source>
        <dbReference type="ARBA" id="ARBA00022801"/>
    </source>
</evidence>
<feature type="non-terminal residue" evidence="6">
    <location>
        <position position="1"/>
    </location>
</feature>
<name>Q207V7_PHYPO</name>
<dbReference type="EMBL" id="DQ407650">
    <property type="protein sequence ID" value="ABD72558.1"/>
    <property type="molecule type" value="mRNA"/>
</dbReference>
<sequence length="285" mass="29768">IIGYWGCSPGGHTSSIGQLQTALGKGYNVIIYAFYDVDANGGLYQDPGAVATPSKSQVGSQSFTYLVSLFGGQNGAAPSLTTSADAWAQNMYNNFVKLHQQFGFDGIDIDLENAWGGTGDQVVCGLRTFFKLLHSNGFIVSMAPQTTALTPEVPSYATGSWNSYAALIDTGIIDNVDILAVQLYNNAVPYNNAAQYATALINGFQVNGCPSCPGTTGLVKVPPCKIAFGWPSGNGAAPSGCPGLSGGCPYGGALSSLYNGNSVLKGTAGVMTWSVEWDEVSNYQF</sequence>
<evidence type="ECO:0000259" key="5">
    <source>
        <dbReference type="PROSITE" id="PS51910"/>
    </source>
</evidence>
<reference evidence="6" key="1">
    <citation type="journal article" date="2008" name="Protist">
        <title>Sampling gene diversity across the supergroup Amoebozoa: large EST data sets from Acanthamoeba castellanii, Hartmannella vermiformis, Physarum polycephalum, Hyperamoeba dachnaya and Hyperamoeba sp.</title>
        <authorList>
            <person name="Watkins R.F."/>
            <person name="Gray M.W."/>
        </authorList>
    </citation>
    <scope>NUCLEOTIDE SEQUENCE</scope>
</reference>
<dbReference type="InterPro" id="IPR001223">
    <property type="entry name" value="Glyco_hydro18_cat"/>
</dbReference>
<dbReference type="AlphaFoldDB" id="Q207V7"/>
<dbReference type="GO" id="GO:0005975">
    <property type="term" value="P:carbohydrate metabolic process"/>
    <property type="evidence" value="ECO:0007669"/>
    <property type="project" value="InterPro"/>
</dbReference>
<evidence type="ECO:0000256" key="4">
    <source>
        <dbReference type="RuleBase" id="RU004453"/>
    </source>
</evidence>
<comment type="similarity">
    <text evidence="4">Belongs to the glycosyl hydrolase 18 family.</text>
</comment>
<keyword evidence="1 3" id="KW-0378">Hydrolase</keyword>
<keyword evidence="2 3" id="KW-0326">Glycosidase</keyword>
<dbReference type="InterPro" id="IPR001579">
    <property type="entry name" value="Glyco_hydro_18_chit_AS"/>
</dbReference>
<proteinExistence type="evidence at transcript level"/>
<dbReference type="InterPro" id="IPR017853">
    <property type="entry name" value="GH"/>
</dbReference>
<dbReference type="SUPFAM" id="SSF51445">
    <property type="entry name" value="(Trans)glycosidases"/>
    <property type="match status" value="1"/>
</dbReference>
<protein>
    <submittedName>
        <fullName evidence="6">Chitinase-like protein cluster A</fullName>
    </submittedName>
</protein>